<protein>
    <recommendedName>
        <fullName evidence="3">MarR family transcriptional regulator</fullName>
    </recommendedName>
</protein>
<accession>A0A0L6CJS4</accession>
<organism evidence="1 2">
    <name type="scientific">Luteipulveratus halotolerans</name>
    <dbReference type="NCBI Taxonomy" id="1631356"/>
    <lineage>
        <taxon>Bacteria</taxon>
        <taxon>Bacillati</taxon>
        <taxon>Actinomycetota</taxon>
        <taxon>Actinomycetes</taxon>
        <taxon>Micrococcales</taxon>
        <taxon>Dermacoccaceae</taxon>
        <taxon>Luteipulveratus</taxon>
    </lineage>
</organism>
<keyword evidence="2" id="KW-1185">Reference proteome</keyword>
<dbReference type="STRING" id="1631356.VV01_14205"/>
<name>A0A0L6CJS4_9MICO</name>
<dbReference type="Pfam" id="PF22752">
    <property type="entry name" value="DUF488-N3i"/>
    <property type="match status" value="1"/>
</dbReference>
<evidence type="ECO:0000313" key="2">
    <source>
        <dbReference type="Proteomes" id="UP000037397"/>
    </source>
</evidence>
<dbReference type="PANTHER" id="PTHR36849:SF1">
    <property type="entry name" value="CYTOPLASMIC PROTEIN"/>
    <property type="match status" value="1"/>
</dbReference>
<evidence type="ECO:0000313" key="1">
    <source>
        <dbReference type="EMBL" id="KNX38037.1"/>
    </source>
</evidence>
<dbReference type="EMBL" id="LAIR01000002">
    <property type="protein sequence ID" value="KNX38037.1"/>
    <property type="molecule type" value="Genomic_DNA"/>
</dbReference>
<dbReference type="Proteomes" id="UP000037397">
    <property type="component" value="Unassembled WGS sequence"/>
</dbReference>
<proteinExistence type="predicted"/>
<reference evidence="2" key="1">
    <citation type="submission" date="2015-03" db="EMBL/GenBank/DDBJ databases">
        <title>Luteipulveratus halotolerans sp. nov., a novel actinobacterium (Dermacoccaceae) from Sarawak, Malaysia.</title>
        <authorList>
            <person name="Juboi H."/>
            <person name="Basik A."/>
            <person name="Shamsul S.S."/>
            <person name="Arnold P."/>
            <person name="Schmitt E.K."/>
            <person name="Sanglier J.-J."/>
            <person name="Yeo T."/>
        </authorList>
    </citation>
    <scope>NUCLEOTIDE SEQUENCE [LARGE SCALE GENOMIC DNA]</scope>
    <source>
        <strain evidence="2">C296001</strain>
    </source>
</reference>
<dbReference type="InterPro" id="IPR052552">
    <property type="entry name" value="YeaO-like"/>
</dbReference>
<dbReference type="PANTHER" id="PTHR36849">
    <property type="entry name" value="CYTOPLASMIC PROTEIN-RELATED"/>
    <property type="match status" value="1"/>
</dbReference>
<dbReference type="PATRIC" id="fig|1631356.3.peg.2794"/>
<evidence type="ECO:0008006" key="3">
    <source>
        <dbReference type="Google" id="ProtNLM"/>
    </source>
</evidence>
<sequence length="119" mass="13875">MTGSIRTARVYDDRTADDGRRLLVDRLWPRGIRKDDPRIDEWVKEVAPSNDLRRWYGHEPERFKEFRRRYEHELAAPERAAALDDLRRQADEGPVTLVTATNELDRSHLAVLADLLNGP</sequence>
<gene>
    <name evidence="1" type="ORF">VV01_14205</name>
</gene>
<dbReference type="AlphaFoldDB" id="A0A0L6CJS4"/>
<comment type="caution">
    <text evidence="1">The sequence shown here is derived from an EMBL/GenBank/DDBJ whole genome shotgun (WGS) entry which is preliminary data.</text>
</comment>
<dbReference type="RefSeq" id="WP_050670450.1">
    <property type="nucleotide sequence ID" value="NZ_LAIR01000002.1"/>
</dbReference>
<dbReference type="OrthoDB" id="9790745at2"/>